<dbReference type="CDD" id="cd14791">
    <property type="entry name" value="GH36"/>
    <property type="match status" value="1"/>
</dbReference>
<dbReference type="Gene3D" id="3.20.20.70">
    <property type="entry name" value="Aldolase class I"/>
    <property type="match status" value="1"/>
</dbReference>
<proteinExistence type="predicted"/>
<dbReference type="RefSeq" id="WP_338399130.1">
    <property type="nucleotide sequence ID" value="NZ_AP025296.1"/>
</dbReference>
<geneLocation type="plasmid" evidence="4 5">
    <name>pPP4</name>
</geneLocation>
<feature type="chain" id="PRO_5045392931" description="Alpha-galactosidase" evidence="3">
    <location>
        <begin position="21"/>
        <end position="714"/>
    </location>
</feature>
<evidence type="ECO:0000313" key="5">
    <source>
        <dbReference type="Proteomes" id="UP001354989"/>
    </source>
</evidence>
<evidence type="ECO:0000256" key="3">
    <source>
        <dbReference type="SAM" id="SignalP"/>
    </source>
</evidence>
<keyword evidence="5" id="KW-1185">Reference proteome</keyword>
<dbReference type="Pfam" id="PF02065">
    <property type="entry name" value="Melibiase"/>
    <property type="match status" value="1"/>
</dbReference>
<dbReference type="InterPro" id="IPR002252">
    <property type="entry name" value="Glyco_hydro_36"/>
</dbReference>
<dbReference type="Gene3D" id="2.70.98.60">
    <property type="entry name" value="alpha-galactosidase from lactobacil brevis"/>
    <property type="match status" value="1"/>
</dbReference>
<feature type="signal peptide" evidence="3">
    <location>
        <begin position="1"/>
        <end position="20"/>
    </location>
</feature>
<accession>A0ABM7VLQ9</accession>
<reference evidence="4 5" key="1">
    <citation type="submission" date="2021-12" db="EMBL/GenBank/DDBJ databases">
        <title>Genome sequencing of bacteria with rrn-lacking chromosome and rrn-plasmid.</title>
        <authorList>
            <person name="Anda M."/>
            <person name="Iwasaki W."/>
        </authorList>
    </citation>
    <scope>NUCLEOTIDE SEQUENCE [LARGE SCALE GENOMIC DNA]</scope>
    <source>
        <strain evidence="4 5">NBRC 101262</strain>
        <plasmid evidence="4 5">pPP4</plasmid>
    </source>
</reference>
<gene>
    <name evidence="4" type="ORF">PEPS_42140</name>
</gene>
<dbReference type="PANTHER" id="PTHR43053">
    <property type="entry name" value="GLYCOSIDASE FAMILY 31"/>
    <property type="match status" value="1"/>
</dbReference>
<name>A0ABM7VLQ9_9BACT</name>
<evidence type="ECO:0000256" key="2">
    <source>
        <dbReference type="ARBA" id="ARBA00023295"/>
    </source>
</evidence>
<evidence type="ECO:0000313" key="4">
    <source>
        <dbReference type="EMBL" id="BDD01934.1"/>
    </source>
</evidence>
<dbReference type="PRINTS" id="PR00743">
    <property type="entry name" value="GLHYDRLASE36"/>
</dbReference>
<keyword evidence="1" id="KW-0378">Hydrolase</keyword>
<dbReference type="InterPro" id="IPR050985">
    <property type="entry name" value="Alpha-glycosidase_related"/>
</dbReference>
<evidence type="ECO:0000256" key="1">
    <source>
        <dbReference type="ARBA" id="ARBA00022801"/>
    </source>
</evidence>
<protein>
    <recommendedName>
        <fullName evidence="6">Alpha-galactosidase</fullName>
    </recommendedName>
</protein>
<keyword evidence="3" id="KW-0732">Signal</keyword>
<keyword evidence="4" id="KW-0614">Plasmid</keyword>
<dbReference type="InterPro" id="IPR017853">
    <property type="entry name" value="GH"/>
</dbReference>
<dbReference type="PANTHER" id="PTHR43053:SF3">
    <property type="entry name" value="ALPHA-GALACTOSIDASE C-RELATED"/>
    <property type="match status" value="1"/>
</dbReference>
<sequence>MKYNIITFFALLFCSGVAFGQKVITLENNLVKYDVVYNNDSLYLSNFNLKSDTLNYVKSKSKGFSFVLNDTEYSGFSKWNLDKVKRVKTDKTTQRVILTLKPKGEKTFKIFVNYEMYDNHPFIRKWITFENTGKEDFKIESLNVQDIYTSMNNTWAMVLNNYGRMKHLMKYEGDWDDPVVVIEQANSKQGMALGNEAMGILKRTAFQSEGMHDNVQVGLTHPNQDFPFRKWFKPKQSWTSPKTFIGLYHGYRDGFQMINNEVNKFVKTALKPRIYDLKEKPTFVYNTWYPFRTHISDTLIRRVAKAAAECGVKEFIIDDGWQVNAHGKSSIRGWGENYGDWHVDQNKFPGGLKPTFDYIKSLGMKPGLWISIGSATKDSKVYQEHPEWFVQKPDGSTGNLHFQSPVDNGFYSASFGTGWKDYMKETILRLVKDYGLAYAKMDLAVVTSPYVNDTKQSGSYAKDHPDYRDHNESFTVLYENMLKMFDELHEEAPELFIDCTYETTGKVHLMDYATAEHAEGNWLSNIEDPAPVGPMRVRQLAWWRSPAVPASSLVIGNLPMDTDDIDLTMKSLIGTLPIVLGDPDKLPVEKRQEMRSWADWMDQMQERFDYMSYRKDLEGFGEPREGYWDGWQRINYDTQEGGILGVFRQGAKESARMVYPSELNENATYEINLAPSGKHVITATGKELMERGFQVVINKKYGGELFEVSKVIIP</sequence>
<organism evidence="4 5">
    <name type="scientific">Persicobacter psychrovividus</name>
    <dbReference type="NCBI Taxonomy" id="387638"/>
    <lineage>
        <taxon>Bacteria</taxon>
        <taxon>Pseudomonadati</taxon>
        <taxon>Bacteroidota</taxon>
        <taxon>Cytophagia</taxon>
        <taxon>Cytophagales</taxon>
        <taxon>Persicobacteraceae</taxon>
        <taxon>Persicobacter</taxon>
    </lineage>
</organism>
<dbReference type="EMBL" id="AP025296">
    <property type="protein sequence ID" value="BDD01934.1"/>
    <property type="molecule type" value="Genomic_DNA"/>
</dbReference>
<keyword evidence="2" id="KW-0326">Glycosidase</keyword>
<dbReference type="InterPro" id="IPR013785">
    <property type="entry name" value="Aldolase_TIM"/>
</dbReference>
<dbReference type="InterPro" id="IPR038417">
    <property type="entry name" value="Alpga-gal_N_sf"/>
</dbReference>
<dbReference type="Proteomes" id="UP001354989">
    <property type="component" value="Plasmid pPP4"/>
</dbReference>
<dbReference type="SUPFAM" id="SSF51445">
    <property type="entry name" value="(Trans)glycosidases"/>
    <property type="match status" value="1"/>
</dbReference>
<evidence type="ECO:0008006" key="6">
    <source>
        <dbReference type="Google" id="ProtNLM"/>
    </source>
</evidence>